<gene>
    <name evidence="3" type="ORF">KIPB_010614</name>
</gene>
<keyword evidence="1" id="KW-0175">Coiled coil</keyword>
<dbReference type="EMBL" id="BDIP01004015">
    <property type="protein sequence ID" value="GIQ88375.1"/>
    <property type="molecule type" value="Genomic_DNA"/>
</dbReference>
<evidence type="ECO:0000256" key="1">
    <source>
        <dbReference type="SAM" id="Coils"/>
    </source>
</evidence>
<feature type="region of interest" description="Disordered" evidence="2">
    <location>
        <begin position="143"/>
        <end position="185"/>
    </location>
</feature>
<feature type="compositionally biased region" description="Low complexity" evidence="2">
    <location>
        <begin position="308"/>
        <end position="323"/>
    </location>
</feature>
<feature type="compositionally biased region" description="Basic residues" evidence="2">
    <location>
        <begin position="342"/>
        <end position="351"/>
    </location>
</feature>
<feature type="compositionally biased region" description="Basic and acidic residues" evidence="2">
    <location>
        <begin position="143"/>
        <end position="153"/>
    </location>
</feature>
<feature type="compositionally biased region" description="Basic and acidic residues" evidence="2">
    <location>
        <begin position="163"/>
        <end position="183"/>
    </location>
</feature>
<dbReference type="AlphaFoldDB" id="A0A9K3D643"/>
<feature type="region of interest" description="Disordered" evidence="2">
    <location>
        <begin position="223"/>
        <end position="351"/>
    </location>
</feature>
<protein>
    <submittedName>
        <fullName evidence="3">Uncharacterized protein</fullName>
    </submittedName>
</protein>
<dbReference type="Proteomes" id="UP000265618">
    <property type="component" value="Unassembled WGS sequence"/>
</dbReference>
<comment type="caution">
    <text evidence="3">The sequence shown here is derived from an EMBL/GenBank/DDBJ whole genome shotgun (WGS) entry which is preliminary data.</text>
</comment>
<keyword evidence="4" id="KW-1185">Reference proteome</keyword>
<evidence type="ECO:0000313" key="3">
    <source>
        <dbReference type="EMBL" id="GIQ88375.1"/>
    </source>
</evidence>
<sequence length="351" mass="39529">MDCTRQLQRQRQMYDSRIATLIQSLSDKDSVHKAKVETQRQGYEARIATLTDTLSRQERECTAKAESETLRYEARIATLTESLAEQERENQRMKEALESHNHALLQRLEVSQSKVKRLSLSLRVCQHTCRRLAKEVIQRRHAEGGWEEGDHQTETQFQEEQAEVARDTTLERHSPPRPPETKRMPAQLQDAVIDDAFDDGTDTCMEYIGESWDLEGERYGVSSEVEQSQVGVTQDVVTPTESGESSDGTDVDRGAMGRETEETLLREEREGEKTESETELEDTDVSYPDTYSIACPADPSAMPDQSDSEVLSVVEETAVASSESESDDSLPLSRSTATLLSHTKHNKSQGL</sequence>
<organism evidence="3 4">
    <name type="scientific">Kipferlia bialata</name>
    <dbReference type="NCBI Taxonomy" id="797122"/>
    <lineage>
        <taxon>Eukaryota</taxon>
        <taxon>Metamonada</taxon>
        <taxon>Carpediemonas-like organisms</taxon>
        <taxon>Kipferlia</taxon>
    </lineage>
</organism>
<feature type="coiled-coil region" evidence="1">
    <location>
        <begin position="33"/>
        <end position="103"/>
    </location>
</feature>
<feature type="compositionally biased region" description="Basic and acidic residues" evidence="2">
    <location>
        <begin position="250"/>
        <end position="276"/>
    </location>
</feature>
<proteinExistence type="predicted"/>
<reference evidence="3 4" key="1">
    <citation type="journal article" date="2018" name="PLoS ONE">
        <title>The draft genome of Kipferlia bialata reveals reductive genome evolution in fornicate parasites.</title>
        <authorList>
            <person name="Tanifuji G."/>
            <person name="Takabayashi S."/>
            <person name="Kume K."/>
            <person name="Takagi M."/>
            <person name="Nakayama T."/>
            <person name="Kamikawa R."/>
            <person name="Inagaki Y."/>
            <person name="Hashimoto T."/>
        </authorList>
    </citation>
    <scope>NUCLEOTIDE SEQUENCE [LARGE SCALE GENOMIC DNA]</scope>
    <source>
        <strain evidence="3">NY0173</strain>
    </source>
</reference>
<evidence type="ECO:0000313" key="4">
    <source>
        <dbReference type="Proteomes" id="UP000265618"/>
    </source>
</evidence>
<feature type="compositionally biased region" description="Low complexity" evidence="2">
    <location>
        <begin position="223"/>
        <end position="232"/>
    </location>
</feature>
<feature type="compositionally biased region" description="Polar residues" evidence="2">
    <location>
        <begin position="332"/>
        <end position="341"/>
    </location>
</feature>
<evidence type="ECO:0000256" key="2">
    <source>
        <dbReference type="SAM" id="MobiDB-lite"/>
    </source>
</evidence>
<accession>A0A9K3D643</accession>
<feature type="compositionally biased region" description="Polar residues" evidence="2">
    <location>
        <begin position="235"/>
        <end position="248"/>
    </location>
</feature>
<name>A0A9K3D643_9EUKA</name>